<dbReference type="InterPro" id="IPR000477">
    <property type="entry name" value="RT_dom"/>
</dbReference>
<comment type="similarity">
    <text evidence="4">Belongs to the beta type-B retroviral polymerase family. HERV class-II K(HML-2) pol subfamily.</text>
</comment>
<keyword evidence="9" id="KW-0479">Metal-binding</keyword>
<dbReference type="Gene3D" id="3.60.15.10">
    <property type="entry name" value="Ribonuclease Z/Hydroxyacylglutathione hydrolase-like"/>
    <property type="match status" value="1"/>
</dbReference>
<evidence type="ECO:0000256" key="4">
    <source>
        <dbReference type="ARBA" id="ARBA00010879"/>
    </source>
</evidence>
<organism evidence="19 20">
    <name type="scientific">Hemibagrus guttatus</name>
    <dbReference type="NCBI Taxonomy" id="175788"/>
    <lineage>
        <taxon>Eukaryota</taxon>
        <taxon>Metazoa</taxon>
        <taxon>Chordata</taxon>
        <taxon>Craniata</taxon>
        <taxon>Vertebrata</taxon>
        <taxon>Euteleostomi</taxon>
        <taxon>Actinopterygii</taxon>
        <taxon>Neopterygii</taxon>
        <taxon>Teleostei</taxon>
        <taxon>Ostariophysi</taxon>
        <taxon>Siluriformes</taxon>
        <taxon>Bagridae</taxon>
        <taxon>Hemibagrus</taxon>
    </lineage>
</organism>
<evidence type="ECO:0000256" key="7">
    <source>
        <dbReference type="ARBA" id="ARBA00015403"/>
    </source>
</evidence>
<dbReference type="GO" id="GO:0003676">
    <property type="term" value="F:nucleic acid binding"/>
    <property type="evidence" value="ECO:0007669"/>
    <property type="project" value="InterPro"/>
</dbReference>
<dbReference type="Proteomes" id="UP001274896">
    <property type="component" value="Unassembled WGS sequence"/>
</dbReference>
<comment type="pathway">
    <text evidence="2">Amino-sugar metabolism; N-acetylneuraminate metabolism.</text>
</comment>
<dbReference type="GO" id="GO:0046872">
    <property type="term" value="F:metal ion binding"/>
    <property type="evidence" value="ECO:0007669"/>
    <property type="project" value="UniProtKB-KW"/>
</dbReference>
<gene>
    <name evidence="19" type="ORF">QTP70_030318</name>
</gene>
<dbReference type="Pfam" id="PF00355">
    <property type="entry name" value="Rieske"/>
    <property type="match status" value="1"/>
</dbReference>
<dbReference type="GO" id="GO:0005737">
    <property type="term" value="C:cytoplasm"/>
    <property type="evidence" value="ECO:0007669"/>
    <property type="project" value="TreeGrafter"/>
</dbReference>
<dbReference type="InterPro" id="IPR043502">
    <property type="entry name" value="DNA/RNA_pol_sf"/>
</dbReference>
<comment type="similarity">
    <text evidence="3">Belongs to the CMP-Neu5Ac hydroxylase family.</text>
</comment>
<comment type="caution">
    <text evidence="19">The sequence shown here is derived from an EMBL/GenBank/DDBJ whole genome shotgun (WGS) entry which is preliminary data.</text>
</comment>
<keyword evidence="16" id="KW-0175">Coiled coil</keyword>
<evidence type="ECO:0000256" key="10">
    <source>
        <dbReference type="ARBA" id="ARBA00023004"/>
    </source>
</evidence>
<evidence type="ECO:0000256" key="5">
    <source>
        <dbReference type="ARBA" id="ARBA00011904"/>
    </source>
</evidence>
<dbReference type="InterPro" id="IPR017941">
    <property type="entry name" value="Rieske_2Fe-2S"/>
</dbReference>
<dbReference type="EMBL" id="JAUCMX010000018">
    <property type="protein sequence ID" value="KAK3517995.1"/>
    <property type="molecule type" value="Genomic_DNA"/>
</dbReference>
<dbReference type="EC" id="3.1.26.4" evidence="6"/>
<dbReference type="Pfam" id="PF25787">
    <property type="entry name" value="HTH_SB"/>
    <property type="match status" value="1"/>
</dbReference>
<keyword evidence="11" id="KW-0411">Iron-sulfur</keyword>
<evidence type="ECO:0000256" key="3">
    <source>
        <dbReference type="ARBA" id="ARBA00010303"/>
    </source>
</evidence>
<evidence type="ECO:0000256" key="16">
    <source>
        <dbReference type="SAM" id="Coils"/>
    </source>
</evidence>
<evidence type="ECO:0000259" key="18">
    <source>
        <dbReference type="PROSITE" id="PS51296"/>
    </source>
</evidence>
<feature type="domain" description="Reverse transcriptase" evidence="17">
    <location>
        <begin position="646"/>
        <end position="883"/>
    </location>
</feature>
<evidence type="ECO:0000256" key="11">
    <source>
        <dbReference type="ARBA" id="ARBA00023014"/>
    </source>
</evidence>
<evidence type="ECO:0000313" key="19">
    <source>
        <dbReference type="EMBL" id="KAK3517995.1"/>
    </source>
</evidence>
<dbReference type="InterPro" id="IPR036388">
    <property type="entry name" value="WH-like_DNA-bd_sf"/>
</dbReference>
<dbReference type="InterPro" id="IPR005135">
    <property type="entry name" value="Endo/exonuclease/phosphatase"/>
</dbReference>
<dbReference type="Pfam" id="PF00078">
    <property type="entry name" value="RVT_1"/>
    <property type="match status" value="1"/>
</dbReference>
<comment type="function">
    <text evidence="1">Sialic acids are components of carbohydrate chains of glycoconjugates and are involved in cell-cell recognition and cell-pathogen interactions. Catalyzes the conversion of CMP-N-acetylneuraminic acid (CMP-Neu5Ac) into its hydroxylated derivative CMP-N-glycolylneuraminic acid (CMP-Neu5Gc), a sialic acid abundantly expressed at the surface of many cells.</text>
</comment>
<dbReference type="InterPro" id="IPR036922">
    <property type="entry name" value="Rieske_2Fe-2S_sf"/>
</dbReference>
<dbReference type="SUPFAM" id="SSF56281">
    <property type="entry name" value="Metallo-hydrolase/oxidoreductase"/>
    <property type="match status" value="1"/>
</dbReference>
<reference evidence="19" key="1">
    <citation type="submission" date="2023-06" db="EMBL/GenBank/DDBJ databases">
        <title>Male Hemibagrus guttatus genome.</title>
        <authorList>
            <person name="Bian C."/>
        </authorList>
    </citation>
    <scope>NUCLEOTIDE SEQUENCE</scope>
    <source>
        <strain evidence="19">Male_cb2023</strain>
        <tissue evidence="19">Muscle</tissue>
    </source>
</reference>
<dbReference type="Gene3D" id="1.10.10.10">
    <property type="entry name" value="Winged helix-like DNA-binding domain superfamily/Winged helix DNA-binding domain"/>
    <property type="match status" value="1"/>
</dbReference>
<feature type="coiled-coil region" evidence="16">
    <location>
        <begin position="392"/>
        <end position="426"/>
    </location>
</feature>
<dbReference type="InterPro" id="IPR043128">
    <property type="entry name" value="Rev_trsase/Diguanyl_cyclase"/>
</dbReference>
<dbReference type="GO" id="GO:0046381">
    <property type="term" value="P:CMP-N-acetylneuraminate metabolic process"/>
    <property type="evidence" value="ECO:0007669"/>
    <property type="project" value="TreeGrafter"/>
</dbReference>
<evidence type="ECO:0000256" key="13">
    <source>
        <dbReference type="ARBA" id="ARBA00030460"/>
    </source>
</evidence>
<dbReference type="SUPFAM" id="SSF56219">
    <property type="entry name" value="DNase I-like"/>
    <property type="match status" value="1"/>
</dbReference>
<evidence type="ECO:0000256" key="9">
    <source>
        <dbReference type="ARBA" id="ARBA00022723"/>
    </source>
</evidence>
<dbReference type="GO" id="GO:0030338">
    <property type="term" value="F:CMP-N-acetylneuraminate monooxygenase activity"/>
    <property type="evidence" value="ECO:0007669"/>
    <property type="project" value="UniProtKB-EC"/>
</dbReference>
<evidence type="ECO:0000256" key="1">
    <source>
        <dbReference type="ARBA" id="ARBA00003414"/>
    </source>
</evidence>
<name>A0AAE0QCY7_9TELE</name>
<sequence>MRIISTNFIPDRSRPGLTTTANGAVDLQGAGGNWATVGRRSRGGRRVRRQREKRKGKSVGLRIGTLNVGTMTGKGRELADMMERRKVDILCVQETRWKGSKARSIGAGFKLFYYGVDSKRNGVGVVLKEEFVRNVLDVKRVSDRVMSLKLEIEGVLLNVVSGYAPQVGCELGEKERFWSELDEVMESIPTGERVVIGADFNGHVGEGNTGDEEVMGKFGVKERNLEGQMVVEFPKRMDMGVVNTYFQKREEHRVTYKSGGRRTQVDYILCRRGNLKEISDCKVVVGESVARQHRMVVCRMTLMVCKTKRSKIEKKTKWWKLKKEECCEEFRQKLRQALGGQVVLPDDWETTAEVIRETGRKVLGVSSGRRKEDKETWWWNEEVQDSIQRKRLAKKKWDMDRTEENRQEYKELQHRVKREVSKAKQKAYDELYTRLDTREGEKDLYRLARQRDRDGKDVQQVRIIKDRDGRVLTSEESVQRRWKEYFEELMNEENEREKRVEGVNSVEQKVDKIRKDEVRNALKRMKSGKAVGPDDIPVEKAYAGSCLFPEIMWINKPFVRTVLIWTALSLIFHPLTAVIQYSAAELLQLRFPQSELPPALQAHLDIVRHPRRKYIHRGSRRSFHYDDSKAIKSFWSSTRHPSGNTGRKVNHCVLASLARSANDTVKHDNANINFGLFNIRSLTNKGHLVQDGPKSTTDAIFALRILMEKYRDGQRELHCVFVDLEKAYDRVPREELWYCMRKSGVAEKYVRVVQDMYERSRTVVRCAVGQTEEFKVEVGLHQGSALSPFLFAIVMDQLSEEVRQESPWTMMFADDIVICSESREKVEENLERWRFALERRGMKVSRSKTEYMCVNEREGSGTVRLQGEEVKKVQEFKYLGSTVQSSGECGKEVKKRVQAGWNGWRKVWGVLCDQKISARIKGKVYRTVVRPAMLYGLETASLRKRQGSELEVAELKMLSYTSHSRAPSVQSFQCDHWLYPWTESRRLVVLTDAVDGSVWTACDQETRKYNFFMAYSSHYQMSQTAQTVLKLDTAAAQGLKHGINFKKNNDGKCFIIYKNEDGIRACRNQCKHQGGLFLQDMEDMDGRTVRCSKHFWKLNMATMQYVNPPDSFTQDELEVVCCEDGGLEFVELDPPDPWTVDPRTAEELQPGEVMFNMAPHGKELSEDLKKRIVALHKDGLGYKKIAKSLKPSCSTVAKTIQQFNRTGSTQTTPCQGRPKQSSARAQCHIHRRKPLLKMMHKKARKQFAEDKQTKDMDYWNHVLWSDETKINLFGSDGVKRVWWQPGEEYKDKCVLPTVKHSGGSVMVPWGTMNANMYCDILKQSMIPSLWRLGHMAVFQHDNDPKLTSKATTALLKKLRLTYITHACVEVKVGSKRMMFDPWLVGPAFARGWWLLHEPPSDALERLYTADLVYISHMHSDHLRILESSTTSLAEDFSTFYNKKIEKICQTFASAPTSSTLQSQDSATPSLRHLSTIAAEEVLQIIQSCNLTTCPLDPIPSTMLQTISPDLLPFITTVINGSIASGHRNYMLLDQPSSVLILLDLSAAFDTVNHKTLLSTLRSLGIRETAWECYPTLKLLGERRSDMPIYVGNTERPVFWQVPVYLQKSGVNLTNINVVPFGIWQNVDQHLRFMILMDGIHPEMDTCIIVEYKGHMILNTVDCTRPNNGRLPHGVDVMLSDFAGGASGFPMTFSGGKYSESWKANFIKTERRKLLNYKAQLVKSLRPKVYSPIAGYFTEAHPSDRYIKETNKKNDPVELNRLIKQTCPEIFTWTPLPGAVLDLCLVLTQRNAVTLPPSGTKIFKDSWDFDVYLDELNTAVSSQIFRHQRWVEFYYKWAGFRNYNLVIRVIETDDDFNPLKDGYDYLVDFLDLSFPSMRPEREHSYIEVKNRVNVMRYMVLNGLLWDDLYIGFNNRISRDPDIYHHKFWKHFQSDLPTSPPDWDSFLKMVPVQDPDQNTCVLS</sequence>
<dbReference type="PROSITE" id="PS51296">
    <property type="entry name" value="RIESKE"/>
    <property type="match status" value="1"/>
</dbReference>
<proteinExistence type="inferred from homology"/>
<keyword evidence="20" id="KW-1185">Reference proteome</keyword>
<dbReference type="SUPFAM" id="SSF56672">
    <property type="entry name" value="DNA/RNA polymerases"/>
    <property type="match status" value="1"/>
</dbReference>
<evidence type="ECO:0000256" key="8">
    <source>
        <dbReference type="ARBA" id="ARBA00022714"/>
    </source>
</evidence>
<dbReference type="CDD" id="cd09076">
    <property type="entry name" value="L1-EN"/>
    <property type="match status" value="1"/>
</dbReference>
<dbReference type="InterPro" id="IPR009057">
    <property type="entry name" value="Homeodomain-like_sf"/>
</dbReference>
<keyword evidence="8" id="KW-0001">2Fe-2S</keyword>
<dbReference type="Gene3D" id="3.30.70.270">
    <property type="match status" value="1"/>
</dbReference>
<dbReference type="SUPFAM" id="SSF46689">
    <property type="entry name" value="Homeodomain-like"/>
    <property type="match status" value="1"/>
</dbReference>
<feature type="domain" description="Rieske" evidence="18">
    <location>
        <begin position="1031"/>
        <end position="1128"/>
    </location>
</feature>
<dbReference type="Gene3D" id="3.60.10.10">
    <property type="entry name" value="Endonuclease/exonuclease/phosphatase"/>
    <property type="match status" value="1"/>
</dbReference>
<dbReference type="GO" id="GO:0004523">
    <property type="term" value="F:RNA-DNA hybrid ribonuclease activity"/>
    <property type="evidence" value="ECO:0007669"/>
    <property type="project" value="UniProtKB-EC"/>
</dbReference>
<protein>
    <recommendedName>
        <fullName evidence="7">Cytidine monophosphate-N-acetylneuraminic acid hydroxylase</fullName>
        <ecNumber evidence="5">1.14.18.2</ecNumber>
        <ecNumber evidence="6">3.1.26.4</ecNumber>
    </recommendedName>
    <alternativeName>
        <fullName evidence="14">CMP-N-acetylneuraminate monooxygenase</fullName>
    </alternativeName>
    <alternativeName>
        <fullName evidence="13">CMP-Neu5Ac hydroxylase</fullName>
    </alternativeName>
    <alternativeName>
        <fullName evidence="12">CMP-NeuAc hydroxylase</fullName>
    </alternativeName>
</protein>
<comment type="catalytic activity">
    <reaction evidence="15">
        <text>CMP-N-acetyl-beta-neuraminate + 2 Fe(II)-[cytochrome b5] + O2 + 2 H(+) = CMP-N-glycoloyl-beta-neuraminate + 2 Fe(III)-[cytochrome b5] + H2O</text>
        <dbReference type="Rhea" id="RHEA:16145"/>
        <dbReference type="Rhea" id="RHEA-COMP:10438"/>
        <dbReference type="Rhea" id="RHEA-COMP:10439"/>
        <dbReference type="ChEBI" id="CHEBI:15377"/>
        <dbReference type="ChEBI" id="CHEBI:15378"/>
        <dbReference type="ChEBI" id="CHEBI:15379"/>
        <dbReference type="ChEBI" id="CHEBI:29033"/>
        <dbReference type="ChEBI" id="CHEBI:29034"/>
        <dbReference type="ChEBI" id="CHEBI:57812"/>
        <dbReference type="ChEBI" id="CHEBI:58376"/>
        <dbReference type="EC" id="1.14.18.2"/>
    </reaction>
</comment>
<dbReference type="Gene3D" id="2.102.10.10">
    <property type="entry name" value="Rieske [2Fe-2S] iron-sulphur domain"/>
    <property type="match status" value="1"/>
</dbReference>
<dbReference type="InterPro" id="IPR036866">
    <property type="entry name" value="RibonucZ/Hydroxyglut_hydro"/>
</dbReference>
<dbReference type="InterPro" id="IPR036691">
    <property type="entry name" value="Endo/exonu/phosph_ase_sf"/>
</dbReference>
<dbReference type="GO" id="GO:0006259">
    <property type="term" value="P:DNA metabolic process"/>
    <property type="evidence" value="ECO:0007669"/>
    <property type="project" value="UniProtKB-ARBA"/>
</dbReference>
<dbReference type="InterPro" id="IPR036397">
    <property type="entry name" value="RNaseH_sf"/>
</dbReference>
<dbReference type="PANTHER" id="PTHR46522:SF1">
    <property type="entry name" value="INACTIVE CYTIDINE MONOPHOSPHATE-N-ACETYLNEURAMINIC ACID HYDROXYLASE"/>
    <property type="match status" value="1"/>
</dbReference>
<evidence type="ECO:0000256" key="6">
    <source>
        <dbReference type="ARBA" id="ARBA00012180"/>
    </source>
</evidence>
<dbReference type="InterPro" id="IPR027033">
    <property type="entry name" value="Cnh"/>
</dbReference>
<evidence type="ECO:0000259" key="17">
    <source>
        <dbReference type="PROSITE" id="PS50878"/>
    </source>
</evidence>
<dbReference type="PANTHER" id="PTHR46522">
    <property type="entry name" value="CYTIDINE MONOPHOSPHATE-N-ACETYLNEURAMINIC ACID HYDROXYLASE"/>
    <property type="match status" value="1"/>
</dbReference>
<keyword evidence="10" id="KW-0408">Iron</keyword>
<evidence type="ECO:0000256" key="2">
    <source>
        <dbReference type="ARBA" id="ARBA00005141"/>
    </source>
</evidence>
<dbReference type="Pfam" id="PF03372">
    <property type="entry name" value="Exo_endo_phos"/>
    <property type="match status" value="1"/>
</dbReference>
<evidence type="ECO:0000256" key="14">
    <source>
        <dbReference type="ARBA" id="ARBA00033362"/>
    </source>
</evidence>
<dbReference type="SUPFAM" id="SSF50022">
    <property type="entry name" value="ISP domain"/>
    <property type="match status" value="1"/>
</dbReference>
<evidence type="ECO:0000256" key="12">
    <source>
        <dbReference type="ARBA" id="ARBA00029883"/>
    </source>
</evidence>
<dbReference type="PROSITE" id="PS50878">
    <property type="entry name" value="RT_POL"/>
    <property type="match status" value="1"/>
</dbReference>
<dbReference type="EC" id="1.14.18.2" evidence="5"/>
<dbReference type="GO" id="GO:0051537">
    <property type="term" value="F:2 iron, 2 sulfur cluster binding"/>
    <property type="evidence" value="ECO:0007669"/>
    <property type="project" value="UniProtKB-KW"/>
</dbReference>
<dbReference type="CDD" id="cd01650">
    <property type="entry name" value="RT_nLTR_like"/>
    <property type="match status" value="1"/>
</dbReference>
<dbReference type="InterPro" id="IPR057667">
    <property type="entry name" value="HTH_SB"/>
</dbReference>
<dbReference type="Gene3D" id="3.30.420.10">
    <property type="entry name" value="Ribonuclease H-like superfamily/Ribonuclease H"/>
    <property type="match status" value="1"/>
</dbReference>
<evidence type="ECO:0000313" key="20">
    <source>
        <dbReference type="Proteomes" id="UP001274896"/>
    </source>
</evidence>
<evidence type="ECO:0000256" key="15">
    <source>
        <dbReference type="ARBA" id="ARBA00048491"/>
    </source>
</evidence>
<accession>A0AAE0QCY7</accession>